<dbReference type="EMBL" id="BLAN01000053">
    <property type="protein sequence ID" value="GET08072.1"/>
    <property type="molecule type" value="Genomic_DNA"/>
</dbReference>
<evidence type="ECO:0000256" key="2">
    <source>
        <dbReference type="ARBA" id="ARBA00023125"/>
    </source>
</evidence>
<dbReference type="PRINTS" id="PR00032">
    <property type="entry name" value="HTHARAC"/>
</dbReference>
<proteinExistence type="predicted"/>
<dbReference type="GO" id="GO:0043565">
    <property type="term" value="F:sequence-specific DNA binding"/>
    <property type="evidence" value="ECO:0007669"/>
    <property type="project" value="InterPro"/>
</dbReference>
<dbReference type="Pfam" id="PF12833">
    <property type="entry name" value="HTH_18"/>
    <property type="match status" value="1"/>
</dbReference>
<dbReference type="AlphaFoldDB" id="A0A6F9XS61"/>
<dbReference type="SUPFAM" id="SSF46689">
    <property type="entry name" value="Homeodomain-like"/>
    <property type="match status" value="1"/>
</dbReference>
<dbReference type="SUPFAM" id="SSF51182">
    <property type="entry name" value="RmlC-like cupins"/>
    <property type="match status" value="1"/>
</dbReference>
<accession>A0A6F9XS61</accession>
<evidence type="ECO:0000259" key="4">
    <source>
        <dbReference type="PROSITE" id="PS01124"/>
    </source>
</evidence>
<dbReference type="InterPro" id="IPR011051">
    <property type="entry name" value="RmlC_Cupin_sf"/>
</dbReference>
<dbReference type="Gene3D" id="2.60.120.10">
    <property type="entry name" value="Jelly Rolls"/>
    <property type="match status" value="1"/>
</dbReference>
<evidence type="ECO:0000256" key="3">
    <source>
        <dbReference type="ARBA" id="ARBA00023163"/>
    </source>
</evidence>
<dbReference type="InterPro" id="IPR013096">
    <property type="entry name" value="Cupin_2"/>
</dbReference>
<sequence>MNPEILELLRKKGQPRDWEDLNKHFKAEICGYVGLEPVYQFYSTLNDSLEINAHSISLSVQPQASYIPWHQHNYAEMMIPLLGKCCVVINGKKITVEQEDIIMVGKGVPHRVEETDSGAIVVNIALKNTAFSLTDLNFMLHSGTGQSISNLLFSLLSSDENRETQYCLFKVNHQAQIVNLIYDIIGEYYYDDVQSNQIIRFDLLGLFSRLIRQAYHGKLSVKDGKFTNNGTDVLSLLLYIEKHYQAITLEEMATNFGFNPNYLSAYLKKNTGLTFIKLVHLQRINVAAEYLANTVVAIEQIALKVGYENPSYFYKIFKKTMGCSPKEYRQRFYKLQ</sequence>
<protein>
    <submittedName>
        <fullName evidence="5">AraC family transcriptional regulator</fullName>
    </submittedName>
</protein>
<dbReference type="PROSITE" id="PS01124">
    <property type="entry name" value="HTH_ARAC_FAMILY_2"/>
    <property type="match status" value="1"/>
</dbReference>
<dbReference type="PANTHER" id="PTHR43280">
    <property type="entry name" value="ARAC-FAMILY TRANSCRIPTIONAL REGULATOR"/>
    <property type="match status" value="1"/>
</dbReference>
<dbReference type="InterPro" id="IPR018060">
    <property type="entry name" value="HTH_AraC"/>
</dbReference>
<keyword evidence="2" id="KW-0238">DNA-binding</keyword>
<organism evidence="5">
    <name type="scientific">Ligilactobacillus agilis</name>
    <dbReference type="NCBI Taxonomy" id="1601"/>
    <lineage>
        <taxon>Bacteria</taxon>
        <taxon>Bacillati</taxon>
        <taxon>Bacillota</taxon>
        <taxon>Bacilli</taxon>
        <taxon>Lactobacillales</taxon>
        <taxon>Lactobacillaceae</taxon>
        <taxon>Ligilactobacillus</taxon>
    </lineage>
</organism>
<dbReference type="SMART" id="SM00342">
    <property type="entry name" value="HTH_ARAC"/>
    <property type="match status" value="1"/>
</dbReference>
<dbReference type="Proteomes" id="UP000494178">
    <property type="component" value="Unassembled WGS sequence"/>
</dbReference>
<feature type="domain" description="HTH araC/xylS-type" evidence="4">
    <location>
        <begin position="234"/>
        <end position="331"/>
    </location>
</feature>
<dbReference type="Pfam" id="PF07883">
    <property type="entry name" value="Cupin_2"/>
    <property type="match status" value="1"/>
</dbReference>
<evidence type="ECO:0000256" key="1">
    <source>
        <dbReference type="ARBA" id="ARBA00023015"/>
    </source>
</evidence>
<dbReference type="GO" id="GO:0003700">
    <property type="term" value="F:DNA-binding transcription factor activity"/>
    <property type="evidence" value="ECO:0007669"/>
    <property type="project" value="InterPro"/>
</dbReference>
<evidence type="ECO:0000313" key="5">
    <source>
        <dbReference type="EMBL" id="GET08072.1"/>
    </source>
</evidence>
<comment type="caution">
    <text evidence="5">The sequence shown here is derived from an EMBL/GenBank/DDBJ whole genome shotgun (WGS) entry which is preliminary data.</text>
</comment>
<dbReference type="InterPro" id="IPR020449">
    <property type="entry name" value="Tscrpt_reg_AraC-type_HTH"/>
</dbReference>
<dbReference type="InterPro" id="IPR009057">
    <property type="entry name" value="Homeodomain-like_sf"/>
</dbReference>
<keyword evidence="1" id="KW-0805">Transcription regulation</keyword>
<name>A0A6F9XS61_9LACO</name>
<dbReference type="RefSeq" id="WP_172585800.1">
    <property type="nucleotide sequence ID" value="NZ_BLAN01000053.1"/>
</dbReference>
<reference evidence="5" key="1">
    <citation type="submission" date="2019-10" db="EMBL/GenBank/DDBJ databases">
        <title>Lactobacillus agilis SY111 Whole Genome Sequencing Project.</title>
        <authorList>
            <person name="Suzuki S."/>
            <person name="Endo A."/>
            <person name="Maeno S."/>
            <person name="Shiwa Y."/>
            <person name="Matsutani M."/>
            <person name="Kajikawa A."/>
        </authorList>
    </citation>
    <scope>NUCLEOTIDE SEQUENCE</scope>
    <source>
        <strain evidence="5">SY111</strain>
    </source>
</reference>
<keyword evidence="3" id="KW-0804">Transcription</keyword>
<dbReference type="PANTHER" id="PTHR43280:SF28">
    <property type="entry name" value="HTH-TYPE TRANSCRIPTIONAL ACTIVATOR RHAS"/>
    <property type="match status" value="1"/>
</dbReference>
<dbReference type="PROSITE" id="PS00041">
    <property type="entry name" value="HTH_ARAC_FAMILY_1"/>
    <property type="match status" value="1"/>
</dbReference>
<dbReference type="InterPro" id="IPR014710">
    <property type="entry name" value="RmlC-like_jellyroll"/>
</dbReference>
<gene>
    <name evidence="5" type="ORF">SY111_06960</name>
</gene>
<dbReference type="InterPro" id="IPR018062">
    <property type="entry name" value="HTH_AraC-typ_CS"/>
</dbReference>
<dbReference type="Gene3D" id="1.10.10.60">
    <property type="entry name" value="Homeodomain-like"/>
    <property type="match status" value="2"/>
</dbReference>